<organism evidence="1 2">
    <name type="scientific">Methanooceanicella nereidis</name>
    <dbReference type="NCBI Taxonomy" id="2052831"/>
    <lineage>
        <taxon>Archaea</taxon>
        <taxon>Methanobacteriati</taxon>
        <taxon>Methanobacteriota</taxon>
        <taxon>Stenosarchaea group</taxon>
        <taxon>Methanomicrobia</taxon>
        <taxon>Methanocellales</taxon>
        <taxon>Methanocellaceae</taxon>
        <taxon>Methanooceanicella</taxon>
    </lineage>
</organism>
<name>A0AAP2W7L8_9EURY</name>
<dbReference type="Proteomes" id="UP001320159">
    <property type="component" value="Unassembled WGS sequence"/>
</dbReference>
<evidence type="ECO:0000313" key="1">
    <source>
        <dbReference type="EMBL" id="MCD1295196.1"/>
    </source>
</evidence>
<keyword evidence="2" id="KW-1185">Reference proteome</keyword>
<dbReference type="AlphaFoldDB" id="A0AAP2W7L8"/>
<sequence length="153" mass="16283">MKRLRVVLVLSVLLAFLSVATAPMVYAAISVPGKDTGLTVSGNMPDLGLKESFKNLLGSGVKSPLDAKKAAEEGKMKSDKIIENTNQAIAAGMERPSGKYLMPLESSVSPPGVSLIKDIPAFSSTKRPGSDLIGPMPKIEKKDILSQIENFKK</sequence>
<protein>
    <submittedName>
        <fullName evidence="1">Uncharacterized protein</fullName>
    </submittedName>
</protein>
<dbReference type="RefSeq" id="WP_230742045.1">
    <property type="nucleotide sequence ID" value="NZ_PGCK01000007.1"/>
</dbReference>
<accession>A0AAP2W7L8</accession>
<reference evidence="1 2" key="1">
    <citation type="submission" date="2017-11" db="EMBL/GenBank/DDBJ databases">
        <title>Isolation and Characterization of Family Methanocellaceae Species from Potential Methane Hydrate Area Offshore Southwestern Taiwan.</title>
        <authorList>
            <person name="Zhang W.-L."/>
            <person name="Chen W.-C."/>
            <person name="Lai M.-C."/>
            <person name="Chen S.-C."/>
        </authorList>
    </citation>
    <scope>NUCLEOTIDE SEQUENCE [LARGE SCALE GENOMIC DNA]</scope>
    <source>
        <strain evidence="1 2">CWC-04</strain>
    </source>
</reference>
<gene>
    <name evidence="1" type="ORF">CUJ83_09320</name>
</gene>
<proteinExistence type="predicted"/>
<dbReference type="EMBL" id="PGCK01000007">
    <property type="protein sequence ID" value="MCD1295196.1"/>
    <property type="molecule type" value="Genomic_DNA"/>
</dbReference>
<evidence type="ECO:0000313" key="2">
    <source>
        <dbReference type="Proteomes" id="UP001320159"/>
    </source>
</evidence>
<comment type="caution">
    <text evidence="1">The sequence shown here is derived from an EMBL/GenBank/DDBJ whole genome shotgun (WGS) entry which is preliminary data.</text>
</comment>